<gene>
    <name evidence="4" type="ORF">GCM10008088_25740</name>
</gene>
<dbReference type="RefSeq" id="WP_027885314.1">
    <property type="nucleotide sequence ID" value="NZ_BMWY01000008.1"/>
</dbReference>
<dbReference type="CDD" id="cd18103">
    <property type="entry name" value="SpoU-like_RlmB"/>
    <property type="match status" value="1"/>
</dbReference>
<comment type="caution">
    <text evidence="4">The sequence shown here is derived from an EMBL/GenBank/DDBJ whole genome shotgun (WGS) entry which is preliminary data.</text>
</comment>
<dbReference type="SUPFAM" id="SSF55315">
    <property type="entry name" value="L30e-like"/>
    <property type="match status" value="1"/>
</dbReference>
<evidence type="ECO:0000313" key="4">
    <source>
        <dbReference type="EMBL" id="GGZ63117.1"/>
    </source>
</evidence>
<dbReference type="InterPro" id="IPR029064">
    <property type="entry name" value="Ribosomal_eL30-like_sf"/>
</dbReference>
<dbReference type="Pfam" id="PF08032">
    <property type="entry name" value="SpoU_sub_bind"/>
    <property type="match status" value="1"/>
</dbReference>
<evidence type="ECO:0000313" key="5">
    <source>
        <dbReference type="Proteomes" id="UP000615593"/>
    </source>
</evidence>
<dbReference type="GeneID" id="94370240"/>
<dbReference type="Pfam" id="PF00588">
    <property type="entry name" value="SpoU_methylase"/>
    <property type="match status" value="1"/>
</dbReference>
<name>A0ABQ3C071_9FLAO</name>
<dbReference type="InterPro" id="IPR004441">
    <property type="entry name" value="rRNA_MeTrfase_TrmH"/>
</dbReference>
<dbReference type="SMART" id="SM00967">
    <property type="entry name" value="SpoU_sub_bind"/>
    <property type="match status" value="1"/>
</dbReference>
<dbReference type="Gene3D" id="3.30.1330.30">
    <property type="match status" value="1"/>
</dbReference>
<dbReference type="PANTHER" id="PTHR46429:SF1">
    <property type="entry name" value="23S RRNA (GUANOSINE-2'-O-)-METHYLTRANSFERASE RLMB"/>
    <property type="match status" value="1"/>
</dbReference>
<evidence type="ECO:0000256" key="2">
    <source>
        <dbReference type="ARBA" id="ARBA00022679"/>
    </source>
</evidence>
<dbReference type="PANTHER" id="PTHR46429">
    <property type="entry name" value="23S RRNA (GUANOSINE-2'-O-)-METHYLTRANSFERASE RLMB"/>
    <property type="match status" value="1"/>
</dbReference>
<evidence type="ECO:0000259" key="3">
    <source>
        <dbReference type="SMART" id="SM00967"/>
    </source>
</evidence>
<protein>
    <submittedName>
        <fullName evidence="4">23S rRNA (Guanosine(2251)-2'-O)-methyltransferase RlmB</fullName>
    </submittedName>
</protein>
<keyword evidence="1" id="KW-0489">Methyltransferase</keyword>
<dbReference type="InterPro" id="IPR013123">
    <property type="entry name" value="SpoU_subst-bd"/>
</dbReference>
<dbReference type="InterPro" id="IPR029028">
    <property type="entry name" value="Alpha/beta_knot_MTases"/>
</dbReference>
<organism evidence="4 5">
    <name type="scientific">Mesonia mobilis</name>
    <dbReference type="NCBI Taxonomy" id="369791"/>
    <lineage>
        <taxon>Bacteria</taxon>
        <taxon>Pseudomonadati</taxon>
        <taxon>Bacteroidota</taxon>
        <taxon>Flavobacteriia</taxon>
        <taxon>Flavobacteriales</taxon>
        <taxon>Flavobacteriaceae</taxon>
        <taxon>Mesonia</taxon>
    </lineage>
</organism>
<keyword evidence="5" id="KW-1185">Reference proteome</keyword>
<keyword evidence="2" id="KW-0808">Transferase</keyword>
<dbReference type="Gene3D" id="3.40.1280.10">
    <property type="match status" value="1"/>
</dbReference>
<proteinExistence type="predicted"/>
<dbReference type="InterPro" id="IPR029026">
    <property type="entry name" value="tRNA_m1G_MTases_N"/>
</dbReference>
<feature type="domain" description="RNA 2-O ribose methyltransferase substrate binding" evidence="3">
    <location>
        <begin position="5"/>
        <end position="80"/>
    </location>
</feature>
<sequence length="245" mass="27115">MKTSEIYGIKPTLEALHANQTIDKIFVQKNIKNEGLKEIIHLASEQHIPVSYVPVEKLNKLSKNNNHQGVFAKISPISYVNIEDLLENSFSKKEDPFFIILDELSDVRNVGAIIRTAECTNVDGIITLKQGGAAINDQTVKTSTGAIFNIPICKVDHIKDVLFYMDSYQVQTVAATEKTDQSVYEVDFKKPTALIMGSEGRGVSKNALQMAKVKAKLPMLGETLSLNVSVACGAILYEMVRQRQS</sequence>
<dbReference type="Proteomes" id="UP000615593">
    <property type="component" value="Unassembled WGS sequence"/>
</dbReference>
<evidence type="ECO:0000256" key="1">
    <source>
        <dbReference type="ARBA" id="ARBA00022603"/>
    </source>
</evidence>
<dbReference type="SUPFAM" id="SSF75217">
    <property type="entry name" value="alpha/beta knot"/>
    <property type="match status" value="1"/>
</dbReference>
<accession>A0ABQ3C071</accession>
<dbReference type="EMBL" id="BMWY01000008">
    <property type="protein sequence ID" value="GGZ63117.1"/>
    <property type="molecule type" value="Genomic_DNA"/>
</dbReference>
<dbReference type="InterPro" id="IPR001537">
    <property type="entry name" value="SpoU_MeTrfase"/>
</dbReference>
<dbReference type="NCBIfam" id="TIGR00186">
    <property type="entry name" value="rRNA_methyl_3"/>
    <property type="match status" value="1"/>
</dbReference>
<reference evidence="5" key="1">
    <citation type="journal article" date="2019" name="Int. J. Syst. Evol. Microbiol.">
        <title>The Global Catalogue of Microorganisms (GCM) 10K type strain sequencing project: providing services to taxonomists for standard genome sequencing and annotation.</title>
        <authorList>
            <consortium name="The Broad Institute Genomics Platform"/>
            <consortium name="The Broad Institute Genome Sequencing Center for Infectious Disease"/>
            <person name="Wu L."/>
            <person name="Ma J."/>
        </authorList>
    </citation>
    <scope>NUCLEOTIDE SEQUENCE [LARGE SCALE GENOMIC DNA]</scope>
    <source>
        <strain evidence="5">KCTC 12708</strain>
    </source>
</reference>